<dbReference type="PANTHER" id="PTHR24096">
    <property type="entry name" value="LONG-CHAIN-FATTY-ACID--COA LIGASE"/>
    <property type="match status" value="1"/>
</dbReference>
<gene>
    <name evidence="3" type="ORF">MU0050_001737</name>
</gene>
<evidence type="ECO:0000313" key="4">
    <source>
        <dbReference type="Proteomes" id="UP001190466"/>
    </source>
</evidence>
<sequence length="511" mass="55752">MYPGAHAQNNPDRPALIVAETGAVTTYGQLEQRSAALARVLHDAGLRRGDVVAVLTDNAPEAMEVYWATQRSGLYVTAINHHLTAPEAAYIVNNSGARALIAAASLEDLSTDVAKQVEGPSLRLAFGGAVSGYESYEQALEQAGPPLTERPAGAVMLYSSGTTGFPKGVRPPLSDRNVEDPGEPIVTIGQALFGLGEGDVYLSQAPIYHAAPLRWCGSVQALGGTVLMAKKFVAEDTLRYIEKYRVTATQMVPTMFVRLLKLDEEIRTRYDLSTLRVVIHAAAPCPVDVKKAMIDWLGPVIYEYYASTEAHGMTFIDSKDWLEHPGSVGRSVLGPLHICDDEGREVPPGTVGTVYFARDEMPFEYHGDPDKTKEAQHPEHPFWTTVGDLGYVDEDGYLYLADRKSFMIISGGVNIYPQEIENELALHPAVHDVAVIGVPDPEMGEQVKAIVQPAAGVTGDDALAQELIDYVRERIAHYKAPRSVDFIDELPRTPTGKLVKGKLRERYVDKS</sequence>
<dbReference type="Pfam" id="PF00501">
    <property type="entry name" value="AMP-binding"/>
    <property type="match status" value="1"/>
</dbReference>
<evidence type="ECO:0000259" key="2">
    <source>
        <dbReference type="Pfam" id="PF13193"/>
    </source>
</evidence>
<keyword evidence="4" id="KW-1185">Reference proteome</keyword>
<organism evidence="3 4">
    <name type="scientific">[Mycobacterium] wendilense</name>
    <dbReference type="NCBI Taxonomy" id="3064284"/>
    <lineage>
        <taxon>Bacteria</taxon>
        <taxon>Bacillati</taxon>
        <taxon>Actinomycetota</taxon>
        <taxon>Actinomycetes</taxon>
        <taxon>Mycobacteriales</taxon>
        <taxon>Mycobacteriaceae</taxon>
        <taxon>Mycolicibacter</taxon>
    </lineage>
</organism>
<feature type="domain" description="AMP-dependent synthetase/ligase" evidence="1">
    <location>
        <begin position="6"/>
        <end position="358"/>
    </location>
</feature>
<dbReference type="InterPro" id="IPR042099">
    <property type="entry name" value="ANL_N_sf"/>
</dbReference>
<dbReference type="Proteomes" id="UP001190466">
    <property type="component" value="Chromosome"/>
</dbReference>
<dbReference type="Pfam" id="PF13193">
    <property type="entry name" value="AMP-binding_C"/>
    <property type="match status" value="1"/>
</dbReference>
<evidence type="ECO:0000259" key="1">
    <source>
        <dbReference type="Pfam" id="PF00501"/>
    </source>
</evidence>
<name>A0ABM9MCD2_9MYCO</name>
<dbReference type="InterPro" id="IPR020845">
    <property type="entry name" value="AMP-binding_CS"/>
</dbReference>
<reference evidence="3 4" key="1">
    <citation type="submission" date="2023-08" db="EMBL/GenBank/DDBJ databases">
        <authorList>
            <person name="Folkvardsen B D."/>
            <person name="Norman A."/>
        </authorList>
    </citation>
    <scope>NUCLEOTIDE SEQUENCE [LARGE SCALE GENOMIC DNA]</scope>
    <source>
        <strain evidence="3 4">Mu0050</strain>
    </source>
</reference>
<dbReference type="EMBL" id="OY726395">
    <property type="protein sequence ID" value="CAJ1581804.1"/>
    <property type="molecule type" value="Genomic_DNA"/>
</dbReference>
<dbReference type="PANTHER" id="PTHR24096:SF323">
    <property type="entry name" value="BLR3536 PROTEIN"/>
    <property type="match status" value="1"/>
</dbReference>
<dbReference type="InterPro" id="IPR045851">
    <property type="entry name" value="AMP-bd_C_sf"/>
</dbReference>
<feature type="domain" description="AMP-binding enzyme C-terminal" evidence="2">
    <location>
        <begin position="419"/>
        <end position="497"/>
    </location>
</feature>
<dbReference type="Gene3D" id="3.30.300.30">
    <property type="match status" value="1"/>
</dbReference>
<dbReference type="InterPro" id="IPR000873">
    <property type="entry name" value="AMP-dep_synth/lig_dom"/>
</dbReference>
<evidence type="ECO:0000313" key="3">
    <source>
        <dbReference type="EMBL" id="CAJ1581804.1"/>
    </source>
</evidence>
<dbReference type="Gene3D" id="3.40.50.12780">
    <property type="entry name" value="N-terminal domain of ligase-like"/>
    <property type="match status" value="1"/>
</dbReference>
<protein>
    <submittedName>
        <fullName evidence="3">AMP-binding protein</fullName>
    </submittedName>
</protein>
<accession>A0ABM9MCD2</accession>
<dbReference type="SUPFAM" id="SSF56801">
    <property type="entry name" value="Acetyl-CoA synthetase-like"/>
    <property type="match status" value="1"/>
</dbReference>
<dbReference type="PROSITE" id="PS00455">
    <property type="entry name" value="AMP_BINDING"/>
    <property type="match status" value="1"/>
</dbReference>
<dbReference type="InterPro" id="IPR025110">
    <property type="entry name" value="AMP-bd_C"/>
</dbReference>
<dbReference type="RefSeq" id="WP_316516053.1">
    <property type="nucleotide sequence ID" value="NZ_OY726395.1"/>
</dbReference>
<proteinExistence type="predicted"/>